<protein>
    <submittedName>
        <fullName evidence="1">Uncharacterized protein</fullName>
    </submittedName>
</protein>
<keyword evidence="2" id="KW-1185">Reference proteome</keyword>
<name>A0A2P8FJM6_9RHOB</name>
<gene>
    <name evidence="1" type="ORF">CLV88_101293</name>
</gene>
<dbReference type="EMBL" id="PYGJ01000001">
    <property type="protein sequence ID" value="PSL21869.1"/>
    <property type="molecule type" value="Genomic_DNA"/>
</dbReference>
<sequence length="99" mass="10558">MSGFKGKIEDIWHIPDKGVVLHLNQVEGTPEVGMQVSVAGQTAKIIELGKNSTDGKTISDRSCLTGQPTSGYGAILTDLDRSSLDLDHVHGTWIAAEGR</sequence>
<organism evidence="1 2">
    <name type="scientific">Shimia abyssi</name>
    <dbReference type="NCBI Taxonomy" id="1662395"/>
    <lineage>
        <taxon>Bacteria</taxon>
        <taxon>Pseudomonadati</taxon>
        <taxon>Pseudomonadota</taxon>
        <taxon>Alphaproteobacteria</taxon>
        <taxon>Rhodobacterales</taxon>
        <taxon>Roseobacteraceae</taxon>
    </lineage>
</organism>
<evidence type="ECO:0000313" key="1">
    <source>
        <dbReference type="EMBL" id="PSL21869.1"/>
    </source>
</evidence>
<proteinExistence type="predicted"/>
<accession>A0A2P8FJM6</accession>
<evidence type="ECO:0000313" key="2">
    <source>
        <dbReference type="Proteomes" id="UP000240418"/>
    </source>
</evidence>
<reference evidence="1 2" key="1">
    <citation type="submission" date="2018-03" db="EMBL/GenBank/DDBJ databases">
        <title>Genomic Encyclopedia of Archaeal and Bacterial Type Strains, Phase II (KMG-II): from individual species to whole genera.</title>
        <authorList>
            <person name="Goeker M."/>
        </authorList>
    </citation>
    <scope>NUCLEOTIDE SEQUENCE [LARGE SCALE GENOMIC DNA]</scope>
    <source>
        <strain evidence="1 2">DSM 100673</strain>
    </source>
</reference>
<dbReference type="RefSeq" id="WP_106606585.1">
    <property type="nucleotide sequence ID" value="NZ_PYGJ01000001.1"/>
</dbReference>
<comment type="caution">
    <text evidence="1">The sequence shown here is derived from an EMBL/GenBank/DDBJ whole genome shotgun (WGS) entry which is preliminary data.</text>
</comment>
<dbReference type="AlphaFoldDB" id="A0A2P8FJM6"/>
<dbReference type="Proteomes" id="UP000240418">
    <property type="component" value="Unassembled WGS sequence"/>
</dbReference>